<feature type="binding site" evidence="12">
    <location>
        <position position="269"/>
    </location>
    <ligand>
        <name>K(+)</name>
        <dbReference type="ChEBI" id="CHEBI:29103"/>
    </ligand>
</feature>
<feature type="binding site" evidence="12">
    <location>
        <position position="235"/>
    </location>
    <ligand>
        <name>K(+)</name>
        <dbReference type="ChEBI" id="CHEBI:29103"/>
    </ligand>
</feature>
<evidence type="ECO:0000256" key="5">
    <source>
        <dbReference type="ARBA" id="ARBA00022723"/>
    </source>
</evidence>
<dbReference type="Gene3D" id="3.40.1190.20">
    <property type="match status" value="1"/>
</dbReference>
<feature type="binding site" evidence="12">
    <location>
        <position position="237"/>
    </location>
    <ligand>
        <name>K(+)</name>
        <dbReference type="ChEBI" id="CHEBI:29103"/>
    </ligand>
</feature>
<comment type="function">
    <text evidence="12">Catalyzes the phosphorylation of ribose at O-5 in a reaction requiring ATP and magnesium. The resulting D-ribose-5-phosphate can then be used either for sythesis of nucleotides, histidine, and tryptophan, or as a component of the pentose phosphate pathway.</text>
</comment>
<evidence type="ECO:0000313" key="15">
    <source>
        <dbReference type="Proteomes" id="UP000655751"/>
    </source>
</evidence>
<dbReference type="InterPro" id="IPR029056">
    <property type="entry name" value="Ribokinase-like"/>
</dbReference>
<feature type="binding site" evidence="12">
    <location>
        <begin position="17"/>
        <end position="19"/>
    </location>
    <ligand>
        <name>substrate</name>
    </ligand>
</feature>
<feature type="binding site" evidence="12">
    <location>
        <position position="274"/>
    </location>
    <ligand>
        <name>K(+)</name>
        <dbReference type="ChEBI" id="CHEBI:29103"/>
    </ligand>
</feature>
<accession>A0A931I910</accession>
<dbReference type="CDD" id="cd01174">
    <property type="entry name" value="ribokinase"/>
    <property type="match status" value="1"/>
</dbReference>
<comment type="cofactor">
    <cofactor evidence="12">
        <name>Mg(2+)</name>
        <dbReference type="ChEBI" id="CHEBI:18420"/>
    </cofactor>
    <text evidence="12">Requires a divalent cation, most likely magnesium in vivo, as an electrophilic catalyst to aid phosphoryl group transfer. It is the chelate of the metal and the nucleotide that is the actual substrate.</text>
</comment>
<reference evidence="14" key="1">
    <citation type="submission" date="2020-11" db="EMBL/GenBank/DDBJ databases">
        <title>Nocardia NEAU-351.nov., a novel actinomycete isolated from the cow dung.</title>
        <authorList>
            <person name="Zhang X."/>
        </authorList>
    </citation>
    <scope>NUCLEOTIDE SEQUENCE</scope>
    <source>
        <strain evidence="14">NEAU-351</strain>
    </source>
</reference>
<evidence type="ECO:0000256" key="11">
    <source>
        <dbReference type="ARBA" id="ARBA00023277"/>
    </source>
</evidence>
<comment type="caution">
    <text evidence="12">Lacks conserved residue(s) required for the propagation of feature annotation.</text>
</comment>
<comment type="pathway">
    <text evidence="12">Carbohydrate metabolism; D-ribose degradation; D-ribose 5-phosphate from beta-D-ribopyranose: step 2/2.</text>
</comment>
<dbReference type="InterPro" id="IPR002173">
    <property type="entry name" value="Carboh/pur_kinase_PfkB_CS"/>
</dbReference>
<keyword evidence="8 12" id="KW-0067">ATP-binding</keyword>
<dbReference type="InterPro" id="IPR011877">
    <property type="entry name" value="Ribokinase"/>
</dbReference>
<comment type="similarity">
    <text evidence="1">Belongs to the carbohydrate kinase pfkB family.</text>
</comment>
<dbReference type="PRINTS" id="PR00990">
    <property type="entry name" value="RIBOKINASE"/>
</dbReference>
<evidence type="ECO:0000256" key="1">
    <source>
        <dbReference type="ARBA" id="ARBA00005380"/>
    </source>
</evidence>
<feature type="domain" description="Carbohydrate kinase PfkB" evidence="13">
    <location>
        <begin position="9"/>
        <end position="281"/>
    </location>
</feature>
<comment type="subunit">
    <text evidence="12">Homodimer.</text>
</comment>
<evidence type="ECO:0000256" key="2">
    <source>
        <dbReference type="ARBA" id="ARBA00012035"/>
    </source>
</evidence>
<evidence type="ECO:0000256" key="12">
    <source>
        <dbReference type="HAMAP-Rule" id="MF_01987"/>
    </source>
</evidence>
<dbReference type="HAMAP" id="MF_01987">
    <property type="entry name" value="Ribokinase"/>
    <property type="match status" value="1"/>
</dbReference>
<comment type="activity regulation">
    <text evidence="12">Activated by a monovalent cation that binds near, but not in, the active site. The most likely occupant of the site in vivo is potassium. Ion binding induces a conformational change that may alter substrate affinity.</text>
</comment>
<comment type="caution">
    <text evidence="14">The sequence shown here is derived from an EMBL/GenBank/DDBJ whole genome shotgun (WGS) entry which is preliminary data.</text>
</comment>
<sequence length="302" mass="30243">MTTGSDLPSIAVLGSINMDLVTTTDRRPEPGATVLGTGFATVPGGKGANQAVAASRAGARVEFLGAVGDDVFAPELRGTLIAAGVGVRGLRTVPGPSGVAAIVVDASGENSIIVVGGANASFAEPTERDLAIVAEADILLCQLEIPIATVARAVAHAAVNGTTVLLNPSPVTRLPANLWADVDVAVVNSGEARELGAALDIVPHVVTTLGGDGARYRGPDGQAASCPSPRVEVVDTTGAGDSFTGALAASWHRGTDYALAYACAAGALATTRLGASASIPTAAAIESLLDQPRFARETPKKH</sequence>
<protein>
    <recommendedName>
        <fullName evidence="3 12">Ribokinase</fullName>
        <shortName evidence="12">RK</shortName>
        <ecNumber evidence="2 12">2.7.1.15</ecNumber>
    </recommendedName>
</protein>
<dbReference type="Proteomes" id="UP000655751">
    <property type="component" value="Unassembled WGS sequence"/>
</dbReference>
<dbReference type="Pfam" id="PF00294">
    <property type="entry name" value="PfkB"/>
    <property type="match status" value="1"/>
</dbReference>
<keyword evidence="7 12" id="KW-0418">Kinase</keyword>
<feature type="binding site" evidence="12">
    <location>
        <position position="272"/>
    </location>
    <ligand>
        <name>K(+)</name>
        <dbReference type="ChEBI" id="CHEBI:29103"/>
    </ligand>
</feature>
<comment type="similarity">
    <text evidence="12">Belongs to the carbohydrate kinase PfkB family. Ribokinase subfamily.</text>
</comment>
<dbReference type="InterPro" id="IPR002139">
    <property type="entry name" value="Ribo/fructo_kinase"/>
</dbReference>
<evidence type="ECO:0000256" key="10">
    <source>
        <dbReference type="ARBA" id="ARBA00022958"/>
    </source>
</evidence>
<proteinExistence type="inferred from homology"/>
<dbReference type="RefSeq" id="WP_196149489.1">
    <property type="nucleotide sequence ID" value="NZ_JADMLG010000004.1"/>
</dbReference>
<dbReference type="PANTHER" id="PTHR10584:SF166">
    <property type="entry name" value="RIBOKINASE"/>
    <property type="match status" value="1"/>
</dbReference>
<dbReference type="InterPro" id="IPR011611">
    <property type="entry name" value="PfkB_dom"/>
</dbReference>
<dbReference type="GO" id="GO:0004747">
    <property type="term" value="F:ribokinase activity"/>
    <property type="evidence" value="ECO:0007669"/>
    <property type="project" value="UniProtKB-UniRule"/>
</dbReference>
<comment type="catalytic activity">
    <reaction evidence="12">
        <text>D-ribose + ATP = D-ribose 5-phosphate + ADP + H(+)</text>
        <dbReference type="Rhea" id="RHEA:13697"/>
        <dbReference type="ChEBI" id="CHEBI:15378"/>
        <dbReference type="ChEBI" id="CHEBI:30616"/>
        <dbReference type="ChEBI" id="CHEBI:47013"/>
        <dbReference type="ChEBI" id="CHEBI:78346"/>
        <dbReference type="ChEBI" id="CHEBI:456216"/>
        <dbReference type="EC" id="2.7.1.15"/>
    </reaction>
</comment>
<keyword evidence="15" id="KW-1185">Reference proteome</keyword>
<feature type="binding site" evidence="12">
    <location>
        <position position="144"/>
    </location>
    <ligand>
        <name>substrate</name>
    </ligand>
</feature>
<dbReference type="EMBL" id="JADMLG010000004">
    <property type="protein sequence ID" value="MBH0777177.1"/>
    <property type="molecule type" value="Genomic_DNA"/>
</dbReference>
<dbReference type="SUPFAM" id="SSF53613">
    <property type="entry name" value="Ribokinase-like"/>
    <property type="match status" value="1"/>
</dbReference>
<dbReference type="PANTHER" id="PTHR10584">
    <property type="entry name" value="SUGAR KINASE"/>
    <property type="match status" value="1"/>
</dbReference>
<keyword evidence="11 12" id="KW-0119">Carbohydrate metabolism</keyword>
<feature type="binding site" evidence="12">
    <location>
        <begin position="208"/>
        <end position="213"/>
    </location>
    <ligand>
        <name>ATP</name>
        <dbReference type="ChEBI" id="CHEBI:30616"/>
    </ligand>
</feature>
<feature type="binding site" evidence="12">
    <location>
        <begin position="240"/>
        <end position="241"/>
    </location>
    <ligand>
        <name>ATP</name>
        <dbReference type="ChEBI" id="CHEBI:30616"/>
    </ligand>
</feature>
<feature type="binding site" evidence="12">
    <location>
        <position position="241"/>
    </location>
    <ligand>
        <name>substrate</name>
    </ligand>
</feature>
<keyword evidence="5 12" id="KW-0479">Metal-binding</keyword>
<dbReference type="PROSITE" id="PS00584">
    <property type="entry name" value="PFKB_KINASES_2"/>
    <property type="match status" value="1"/>
</dbReference>
<feature type="binding site" evidence="12">
    <location>
        <begin position="45"/>
        <end position="49"/>
    </location>
    <ligand>
        <name>substrate</name>
    </ligand>
</feature>
<dbReference type="AlphaFoldDB" id="A0A931I910"/>
<evidence type="ECO:0000256" key="4">
    <source>
        <dbReference type="ARBA" id="ARBA00022679"/>
    </source>
</evidence>
<comment type="subcellular location">
    <subcellularLocation>
        <location evidence="12">Cytoplasm</location>
    </subcellularLocation>
</comment>
<keyword evidence="9 12" id="KW-0460">Magnesium</keyword>
<evidence type="ECO:0000256" key="6">
    <source>
        <dbReference type="ARBA" id="ARBA00022741"/>
    </source>
</evidence>
<gene>
    <name evidence="12" type="primary">rbsK</name>
    <name evidence="14" type="ORF">IT779_12885</name>
</gene>
<evidence type="ECO:0000256" key="7">
    <source>
        <dbReference type="ARBA" id="ARBA00022777"/>
    </source>
</evidence>
<dbReference type="GO" id="GO:0046872">
    <property type="term" value="F:metal ion binding"/>
    <property type="evidence" value="ECO:0007669"/>
    <property type="project" value="UniProtKB-KW"/>
</dbReference>
<dbReference type="EC" id="2.7.1.15" evidence="2 12"/>
<evidence type="ECO:0000256" key="3">
    <source>
        <dbReference type="ARBA" id="ARBA00016943"/>
    </source>
</evidence>
<name>A0A931I910_9NOCA</name>
<dbReference type="GO" id="GO:0005524">
    <property type="term" value="F:ATP binding"/>
    <property type="evidence" value="ECO:0007669"/>
    <property type="project" value="UniProtKB-UniRule"/>
</dbReference>
<keyword evidence="4 12" id="KW-0808">Transferase</keyword>
<feature type="binding site" evidence="12">
    <location>
        <position position="188"/>
    </location>
    <ligand>
        <name>ATP</name>
        <dbReference type="ChEBI" id="CHEBI:30616"/>
    </ligand>
</feature>
<evidence type="ECO:0000256" key="9">
    <source>
        <dbReference type="ARBA" id="ARBA00022842"/>
    </source>
</evidence>
<feature type="binding site" evidence="12">
    <location>
        <position position="278"/>
    </location>
    <ligand>
        <name>K(+)</name>
        <dbReference type="ChEBI" id="CHEBI:29103"/>
    </ligand>
</feature>
<keyword evidence="10 12" id="KW-0630">Potassium</keyword>
<keyword evidence="6 12" id="KW-0547">Nucleotide-binding</keyword>
<organism evidence="14 15">
    <name type="scientific">Nocardia bovistercoris</name>
    <dbReference type="NCBI Taxonomy" id="2785916"/>
    <lineage>
        <taxon>Bacteria</taxon>
        <taxon>Bacillati</taxon>
        <taxon>Actinomycetota</taxon>
        <taxon>Actinomycetes</taxon>
        <taxon>Mycobacteriales</taxon>
        <taxon>Nocardiaceae</taxon>
        <taxon>Nocardia</taxon>
    </lineage>
</organism>
<evidence type="ECO:0000259" key="13">
    <source>
        <dbReference type="Pfam" id="PF00294"/>
    </source>
</evidence>
<feature type="active site" description="Proton acceptor" evidence="12">
    <location>
        <position position="241"/>
    </location>
</feature>
<dbReference type="GO" id="GO:0005829">
    <property type="term" value="C:cytosol"/>
    <property type="evidence" value="ECO:0007669"/>
    <property type="project" value="TreeGrafter"/>
</dbReference>
<evidence type="ECO:0000256" key="8">
    <source>
        <dbReference type="ARBA" id="ARBA00022840"/>
    </source>
</evidence>
<keyword evidence="12" id="KW-0963">Cytoplasm</keyword>
<evidence type="ECO:0000313" key="14">
    <source>
        <dbReference type="EMBL" id="MBH0777177.1"/>
    </source>
</evidence>
<dbReference type="GO" id="GO:0019303">
    <property type="term" value="P:D-ribose catabolic process"/>
    <property type="evidence" value="ECO:0007669"/>
    <property type="project" value="UniProtKB-UniRule"/>
</dbReference>